<evidence type="ECO:0000313" key="5">
    <source>
        <dbReference type="EMBL" id="MBB4613789.1"/>
    </source>
</evidence>
<dbReference type="InterPro" id="IPR017853">
    <property type="entry name" value="GH"/>
</dbReference>
<dbReference type="Gene3D" id="3.90.400.10">
    <property type="entry name" value="Oligo-1,6-glucosidase, Domain 2"/>
    <property type="match status" value="1"/>
</dbReference>
<evidence type="ECO:0000313" key="6">
    <source>
        <dbReference type="Proteomes" id="UP000538566"/>
    </source>
</evidence>
<proteinExistence type="inferred from homology"/>
<accession>A0A7W7EU81</accession>
<dbReference type="GO" id="GO:0004558">
    <property type="term" value="F:alpha-1,4-glucosidase activity"/>
    <property type="evidence" value="ECO:0007669"/>
    <property type="project" value="UniProtKB-EC"/>
</dbReference>
<dbReference type="InterPro" id="IPR045857">
    <property type="entry name" value="O16G_dom_2"/>
</dbReference>
<dbReference type="InterPro" id="IPR006047">
    <property type="entry name" value="GH13_cat_dom"/>
</dbReference>
<comment type="similarity">
    <text evidence="1">Belongs to the glycosyl hydrolase 13 family.</text>
</comment>
<dbReference type="AlphaFoldDB" id="A0A7W7EU81"/>
<organism evidence="5 6">
    <name type="scientific">Novosphingobium taihuense</name>
    <dbReference type="NCBI Taxonomy" id="260085"/>
    <lineage>
        <taxon>Bacteria</taxon>
        <taxon>Pseudomonadati</taxon>
        <taxon>Pseudomonadota</taxon>
        <taxon>Alphaproteobacteria</taxon>
        <taxon>Sphingomonadales</taxon>
        <taxon>Sphingomonadaceae</taxon>
        <taxon>Novosphingobium</taxon>
    </lineage>
</organism>
<evidence type="ECO:0000256" key="2">
    <source>
        <dbReference type="ARBA" id="ARBA00022801"/>
    </source>
</evidence>
<sequence length="544" mass="60966">MKTSEAVLASPKPQVDAPWWRGAAIYQIYPRSYCDSNGDGIGDLPGITSRLEHVARLGVDAIWVSPFFTSPMRDFGYDVADYCDVDPIFGNLTDFDAMVKRAHELGLKVTIDQVYAHTSDLHPWFEESRQDKVNGKSDWYVWADPKTDGSPPSNWQSVFGGPAWTWDARRRQYYLHNFLSSQPQMNAHNPEVQEALLGVMRFWLDRGVDGFRLDALNFLMHDPTLRDNPPAPDDGRRKTRPFDYQLKIYNQSHPDIIKFIQRVRSLCNEYGAVFTVAEVGGDLAEAEMKAFTAGEHHLNSAYGFDFLYADKLTPKFVEQAVAKWPDTPGIGWPSWAFENHDAPRALSRWCLPEEREAFAKLKAMLFASLRGNIIVYQGEELGLTQVDIPFEQLQDPEAIANWPLTLSRDGARTPMPWMVQSGEGGFTSGAPWLPVGEENLSRAVDRQEADQSSLLNLTTQLLRLRREHAALRLGSFEVLHADECLLAIRRVSGEQSIAGMFNLSSVPVVWPQGLVGDGSEIASVNGAAVGQLPPFGALLIEERI</sequence>
<dbReference type="PANTHER" id="PTHR10357:SF179">
    <property type="entry name" value="NEUTRAL AND BASIC AMINO ACID TRANSPORT PROTEIN RBAT"/>
    <property type="match status" value="1"/>
</dbReference>
<comment type="caution">
    <text evidence="5">The sequence shown here is derived from an EMBL/GenBank/DDBJ whole genome shotgun (WGS) entry which is preliminary data.</text>
</comment>
<dbReference type="Proteomes" id="UP000538566">
    <property type="component" value="Unassembled WGS sequence"/>
</dbReference>
<dbReference type="CDD" id="cd11330">
    <property type="entry name" value="AmyAc_OligoGlu"/>
    <property type="match status" value="1"/>
</dbReference>
<reference evidence="5 6" key="1">
    <citation type="submission" date="2020-08" db="EMBL/GenBank/DDBJ databases">
        <title>Genomic Encyclopedia of Type Strains, Phase IV (KMG-IV): sequencing the most valuable type-strain genomes for metagenomic binning, comparative biology and taxonomic classification.</title>
        <authorList>
            <person name="Goeker M."/>
        </authorList>
    </citation>
    <scope>NUCLEOTIDE SEQUENCE [LARGE SCALE GENOMIC DNA]</scope>
    <source>
        <strain evidence="5 6">DSM 17507</strain>
    </source>
</reference>
<evidence type="ECO:0000256" key="1">
    <source>
        <dbReference type="ARBA" id="ARBA00008061"/>
    </source>
</evidence>
<evidence type="ECO:0000256" key="3">
    <source>
        <dbReference type="ARBA" id="ARBA00023295"/>
    </source>
</evidence>
<keyword evidence="3 5" id="KW-0326">Glycosidase</keyword>
<dbReference type="FunFam" id="3.90.400.10:FF:000002">
    <property type="entry name" value="Sucrose isomerase"/>
    <property type="match status" value="1"/>
</dbReference>
<dbReference type="Pfam" id="PF00128">
    <property type="entry name" value="Alpha-amylase"/>
    <property type="match status" value="1"/>
</dbReference>
<dbReference type="GO" id="GO:0004556">
    <property type="term" value="F:alpha-amylase activity"/>
    <property type="evidence" value="ECO:0007669"/>
    <property type="project" value="TreeGrafter"/>
</dbReference>
<dbReference type="Gene3D" id="3.20.20.80">
    <property type="entry name" value="Glycosidases"/>
    <property type="match status" value="1"/>
</dbReference>
<keyword evidence="6" id="KW-1185">Reference proteome</keyword>
<dbReference type="SMART" id="SM00642">
    <property type="entry name" value="Aamy"/>
    <property type="match status" value="1"/>
</dbReference>
<protein>
    <submittedName>
        <fullName evidence="5">Alpha-glucosidase</fullName>
        <ecNumber evidence="5">3.2.1.20</ecNumber>
    </submittedName>
</protein>
<dbReference type="EMBL" id="JACHOA010000003">
    <property type="protein sequence ID" value="MBB4613789.1"/>
    <property type="molecule type" value="Genomic_DNA"/>
</dbReference>
<feature type="domain" description="Glycosyl hydrolase family 13 catalytic" evidence="4">
    <location>
        <begin position="27"/>
        <end position="412"/>
    </location>
</feature>
<dbReference type="GO" id="GO:0009313">
    <property type="term" value="P:oligosaccharide catabolic process"/>
    <property type="evidence" value="ECO:0007669"/>
    <property type="project" value="TreeGrafter"/>
</dbReference>
<dbReference type="EC" id="3.2.1.20" evidence="5"/>
<gene>
    <name evidence="5" type="ORF">GGR37_002064</name>
</gene>
<evidence type="ECO:0000259" key="4">
    <source>
        <dbReference type="SMART" id="SM00642"/>
    </source>
</evidence>
<dbReference type="SUPFAM" id="SSF51445">
    <property type="entry name" value="(Trans)glycosidases"/>
    <property type="match status" value="1"/>
</dbReference>
<name>A0A7W7EU81_9SPHN</name>
<keyword evidence="2 5" id="KW-0378">Hydrolase</keyword>
<dbReference type="PANTHER" id="PTHR10357">
    <property type="entry name" value="ALPHA-AMYLASE FAMILY MEMBER"/>
    <property type="match status" value="1"/>
</dbReference>
<dbReference type="OrthoDB" id="9805159at2"/>
<dbReference type="RefSeq" id="WP_144907018.1">
    <property type="nucleotide sequence ID" value="NZ_JACHOA010000003.1"/>
</dbReference>